<protein>
    <submittedName>
        <fullName evidence="3">Uncharacterized protein</fullName>
    </submittedName>
</protein>
<dbReference type="Proteomes" id="UP000231553">
    <property type="component" value="Unassembled WGS sequence"/>
</dbReference>
<reference evidence="3 4" key="1">
    <citation type="journal article" date="2018" name="Int. J. Syst. Evol. Microbiol.">
        <title>Pseudooceanicola lipolyticus sp. nov., a marine alphaproteobacterium, reclassification of Oceanicola flagellatus as Pseudooceanicola flagellatus comb. nov. and emended description of the genus Pseudooceanicola.</title>
        <authorList>
            <person name="Huang M.-M."/>
            <person name="Guo L.-L."/>
            <person name="Wu Y.-H."/>
            <person name="Lai Q.-L."/>
            <person name="Shao Z.-Z."/>
            <person name="Wang C.-S."/>
            <person name="Wu M."/>
            <person name="Xu X.-W."/>
        </authorList>
    </citation>
    <scope>NUCLEOTIDE SEQUENCE [LARGE SCALE GENOMIC DNA]</scope>
    <source>
        <strain evidence="3 4">157</strain>
    </source>
</reference>
<feature type="signal peptide" evidence="2">
    <location>
        <begin position="1"/>
        <end position="19"/>
    </location>
</feature>
<organism evidence="3 4">
    <name type="scientific">Pseudooceanicola lipolyticus</name>
    <dbReference type="NCBI Taxonomy" id="2029104"/>
    <lineage>
        <taxon>Bacteria</taxon>
        <taxon>Pseudomonadati</taxon>
        <taxon>Pseudomonadota</taxon>
        <taxon>Alphaproteobacteria</taxon>
        <taxon>Rhodobacterales</taxon>
        <taxon>Paracoccaceae</taxon>
        <taxon>Pseudooceanicola</taxon>
    </lineage>
</organism>
<comment type="caution">
    <text evidence="3">The sequence shown here is derived from an EMBL/GenBank/DDBJ whole genome shotgun (WGS) entry which is preliminary data.</text>
</comment>
<keyword evidence="4" id="KW-1185">Reference proteome</keyword>
<sequence>MRRLASALALAVLGGSAFAAGPPAADKAPEEPEADAGDLVPVEPPAPVVVMQVPLTRPVLEAEILDAMRDKLVALTAPEGEETEPEKAKTPEKGH</sequence>
<gene>
    <name evidence="3" type="ORF">CVM52_22440</name>
</gene>
<feature type="region of interest" description="Disordered" evidence="1">
    <location>
        <begin position="75"/>
        <end position="95"/>
    </location>
</feature>
<feature type="compositionally biased region" description="Basic and acidic residues" evidence="1">
    <location>
        <begin position="85"/>
        <end position="95"/>
    </location>
</feature>
<feature type="region of interest" description="Disordered" evidence="1">
    <location>
        <begin position="18"/>
        <end position="40"/>
    </location>
</feature>
<dbReference type="EMBL" id="PGTB01000187">
    <property type="protein sequence ID" value="PJE34399.1"/>
    <property type="molecule type" value="Genomic_DNA"/>
</dbReference>
<proteinExistence type="predicted"/>
<evidence type="ECO:0000256" key="1">
    <source>
        <dbReference type="SAM" id="MobiDB-lite"/>
    </source>
</evidence>
<accession>A0A2M8IV49</accession>
<evidence type="ECO:0000256" key="2">
    <source>
        <dbReference type="SAM" id="SignalP"/>
    </source>
</evidence>
<dbReference type="AlphaFoldDB" id="A0A2M8IV49"/>
<dbReference type="RefSeq" id="WP_100164603.1">
    <property type="nucleotide sequence ID" value="NZ_PGTB01000187.1"/>
</dbReference>
<feature type="chain" id="PRO_5014727994" evidence="2">
    <location>
        <begin position="20"/>
        <end position="95"/>
    </location>
</feature>
<evidence type="ECO:0000313" key="3">
    <source>
        <dbReference type="EMBL" id="PJE34399.1"/>
    </source>
</evidence>
<name>A0A2M8IV49_9RHOB</name>
<evidence type="ECO:0000313" key="4">
    <source>
        <dbReference type="Proteomes" id="UP000231553"/>
    </source>
</evidence>
<keyword evidence="2" id="KW-0732">Signal</keyword>